<evidence type="ECO:0000313" key="3">
    <source>
        <dbReference type="EMBL" id="MBO2446236.1"/>
    </source>
</evidence>
<dbReference type="Gene3D" id="2.130.10.130">
    <property type="entry name" value="Integrin alpha, N-terminal"/>
    <property type="match status" value="2"/>
</dbReference>
<gene>
    <name evidence="3" type="ORF">J4573_03985</name>
</gene>
<keyword evidence="4" id="KW-1185">Reference proteome</keyword>
<protein>
    <submittedName>
        <fullName evidence="3">VCBS repeat-containing protein</fullName>
    </submittedName>
</protein>
<keyword evidence="1 2" id="KW-0732">Signal</keyword>
<evidence type="ECO:0000256" key="1">
    <source>
        <dbReference type="ARBA" id="ARBA00022729"/>
    </source>
</evidence>
<accession>A0A939PD17</accession>
<name>A0A939PD17_9ACTN</name>
<dbReference type="AlphaFoldDB" id="A0A939PD17"/>
<dbReference type="EMBL" id="JAGEOJ010000002">
    <property type="protein sequence ID" value="MBO2446236.1"/>
    <property type="molecule type" value="Genomic_DNA"/>
</dbReference>
<evidence type="ECO:0000256" key="2">
    <source>
        <dbReference type="SAM" id="SignalP"/>
    </source>
</evidence>
<dbReference type="RefSeq" id="WP_208253862.1">
    <property type="nucleotide sequence ID" value="NZ_JAGEOJ010000002.1"/>
</dbReference>
<dbReference type="InterPro" id="IPR013517">
    <property type="entry name" value="FG-GAP"/>
</dbReference>
<dbReference type="PANTHER" id="PTHR46580">
    <property type="entry name" value="SENSOR KINASE-RELATED"/>
    <property type="match status" value="1"/>
</dbReference>
<organism evidence="3 4">
    <name type="scientific">Actinomadura barringtoniae</name>
    <dbReference type="NCBI Taxonomy" id="1427535"/>
    <lineage>
        <taxon>Bacteria</taxon>
        <taxon>Bacillati</taxon>
        <taxon>Actinomycetota</taxon>
        <taxon>Actinomycetes</taxon>
        <taxon>Streptosporangiales</taxon>
        <taxon>Thermomonosporaceae</taxon>
        <taxon>Actinomadura</taxon>
    </lineage>
</organism>
<proteinExistence type="predicted"/>
<evidence type="ECO:0000313" key="4">
    <source>
        <dbReference type="Proteomes" id="UP000669179"/>
    </source>
</evidence>
<feature type="signal peptide" evidence="2">
    <location>
        <begin position="1"/>
        <end position="23"/>
    </location>
</feature>
<dbReference type="Pfam" id="PF13517">
    <property type="entry name" value="FG-GAP_3"/>
    <property type="match status" value="1"/>
</dbReference>
<dbReference type="SUPFAM" id="SSF69318">
    <property type="entry name" value="Integrin alpha N-terminal domain"/>
    <property type="match status" value="1"/>
</dbReference>
<sequence>MKKRTLGSAAAAALALGGVAALAITQNGGAGQAAQVAQVAAVKPAHRPALPGDFNGDGRRDTVAPDMSAFVDGKWDAGLIAVVYSGPGGPDRRRRQAITANSPGVPGTVRTNGSFGQDIASGDFDRDGYADLVLTTGTRSAPIVIVYGGPRGLTGRTVTLKIPGRLWAGAPAVGDFGGNGALDLVVADEKGFWTFRDIGRKAVKGTRTAVANKGSEYAPKPIAADFNGDHRTDLAMMVGVYGDGDYFDSWGELRLGTAKGLSTKKTRFGKGWLGLAGAAGDVNGDGRADLVVDSAKSAGISVLYGTGTGFGRRQQVGRTLPDGIGALAVGDVNGDRKADVALSTGEENADTGQVQLRYGAKGGLAANAAQTFSLATPGVPHPPRTGKAFGAALTLTDLTGEGLGDLSVGLPAADSDGVGSVVFLHGTRKGVTTAGARGVSGVGLGLGGAKLRAWDLGETLLD</sequence>
<dbReference type="Gene3D" id="2.40.128.340">
    <property type="match status" value="1"/>
</dbReference>
<comment type="caution">
    <text evidence="3">The sequence shown here is derived from an EMBL/GenBank/DDBJ whole genome shotgun (WGS) entry which is preliminary data.</text>
</comment>
<dbReference type="Proteomes" id="UP000669179">
    <property type="component" value="Unassembled WGS sequence"/>
</dbReference>
<dbReference type="Pfam" id="PF01839">
    <property type="entry name" value="FG-GAP"/>
    <property type="match status" value="2"/>
</dbReference>
<dbReference type="InterPro" id="IPR028994">
    <property type="entry name" value="Integrin_alpha_N"/>
</dbReference>
<reference evidence="3" key="1">
    <citation type="submission" date="2021-03" db="EMBL/GenBank/DDBJ databases">
        <authorList>
            <person name="Kanchanasin P."/>
            <person name="Saeng-In P."/>
            <person name="Phongsopitanun W."/>
            <person name="Yuki M."/>
            <person name="Kudo T."/>
            <person name="Ohkuma M."/>
            <person name="Tanasupawat S."/>
        </authorList>
    </citation>
    <scope>NUCLEOTIDE SEQUENCE</scope>
    <source>
        <strain evidence="3">GKU 128</strain>
    </source>
</reference>
<feature type="chain" id="PRO_5038474153" evidence="2">
    <location>
        <begin position="24"/>
        <end position="462"/>
    </location>
</feature>